<dbReference type="GO" id="GO:0005524">
    <property type="term" value="F:ATP binding"/>
    <property type="evidence" value="ECO:0007669"/>
    <property type="project" value="UniProtKB-KW"/>
</dbReference>
<gene>
    <name evidence="8" type="ORF">FAK_16880</name>
</gene>
<organism evidence="8 9">
    <name type="scientific">Desulfoferula mesophila</name>
    <dbReference type="NCBI Taxonomy" id="3058419"/>
    <lineage>
        <taxon>Bacteria</taxon>
        <taxon>Pseudomonadati</taxon>
        <taxon>Thermodesulfobacteriota</taxon>
        <taxon>Desulfarculia</taxon>
        <taxon>Desulfarculales</taxon>
        <taxon>Desulfarculaceae</taxon>
        <taxon>Desulfoferula</taxon>
    </lineage>
</organism>
<dbReference type="Gene3D" id="1.10.10.60">
    <property type="entry name" value="Homeodomain-like"/>
    <property type="match status" value="1"/>
</dbReference>
<dbReference type="Proteomes" id="UP001366166">
    <property type="component" value="Chromosome"/>
</dbReference>
<reference evidence="9" key="1">
    <citation type="journal article" date="2023" name="Arch. Microbiol.">
        <title>Desulfoferula mesophilus gen. nov. sp. nov., a mesophilic sulfate-reducing bacterium isolated from a brackish lake sediment.</title>
        <authorList>
            <person name="Watanabe T."/>
            <person name="Yabe T."/>
            <person name="Tsuji J.M."/>
            <person name="Fukui M."/>
        </authorList>
    </citation>
    <scope>NUCLEOTIDE SEQUENCE [LARGE SCALE GENOMIC DNA]</scope>
    <source>
        <strain evidence="9">12FAK</strain>
    </source>
</reference>
<evidence type="ECO:0000313" key="9">
    <source>
        <dbReference type="Proteomes" id="UP001366166"/>
    </source>
</evidence>
<dbReference type="InterPro" id="IPR009057">
    <property type="entry name" value="Homeodomain-like_sf"/>
</dbReference>
<dbReference type="Gene3D" id="1.10.8.60">
    <property type="match status" value="1"/>
</dbReference>
<keyword evidence="1" id="KW-0547">Nucleotide-binding</keyword>
<dbReference type="CDD" id="cd00009">
    <property type="entry name" value="AAA"/>
    <property type="match status" value="1"/>
</dbReference>
<dbReference type="GO" id="GO:0043565">
    <property type="term" value="F:sequence-specific DNA binding"/>
    <property type="evidence" value="ECO:0007669"/>
    <property type="project" value="InterPro"/>
</dbReference>
<keyword evidence="3" id="KW-0805">Transcription regulation</keyword>
<dbReference type="Pfam" id="PF00158">
    <property type="entry name" value="Sigma54_activat"/>
    <property type="match status" value="1"/>
</dbReference>
<dbReference type="SUPFAM" id="SSF52540">
    <property type="entry name" value="P-loop containing nucleoside triphosphate hydrolases"/>
    <property type="match status" value="1"/>
</dbReference>
<proteinExistence type="predicted"/>
<dbReference type="RefSeq" id="WP_338606326.1">
    <property type="nucleotide sequence ID" value="NZ_AP028679.1"/>
</dbReference>
<evidence type="ECO:0000313" key="8">
    <source>
        <dbReference type="EMBL" id="BEQ14622.1"/>
    </source>
</evidence>
<keyword evidence="4" id="KW-0238">DNA-binding</keyword>
<dbReference type="InterPro" id="IPR035965">
    <property type="entry name" value="PAS-like_dom_sf"/>
</dbReference>
<evidence type="ECO:0000256" key="5">
    <source>
        <dbReference type="ARBA" id="ARBA00023163"/>
    </source>
</evidence>
<dbReference type="InterPro" id="IPR058031">
    <property type="entry name" value="AAA_lid_NorR"/>
</dbReference>
<dbReference type="InterPro" id="IPR003593">
    <property type="entry name" value="AAA+_ATPase"/>
</dbReference>
<dbReference type="PRINTS" id="PR01590">
    <property type="entry name" value="HTHFIS"/>
</dbReference>
<name>A0AAU9F2K8_9BACT</name>
<dbReference type="InterPro" id="IPR002197">
    <property type="entry name" value="HTH_Fis"/>
</dbReference>
<accession>A0AAU9F2K8</accession>
<evidence type="ECO:0000256" key="1">
    <source>
        <dbReference type="ARBA" id="ARBA00022741"/>
    </source>
</evidence>
<dbReference type="Gene3D" id="3.40.50.300">
    <property type="entry name" value="P-loop containing nucleotide triphosphate hydrolases"/>
    <property type="match status" value="1"/>
</dbReference>
<dbReference type="KEGG" id="dmp:FAK_16880"/>
<dbReference type="PROSITE" id="PS00675">
    <property type="entry name" value="SIGMA54_INTERACT_1"/>
    <property type="match status" value="1"/>
</dbReference>
<dbReference type="InterPro" id="IPR027417">
    <property type="entry name" value="P-loop_NTPase"/>
</dbReference>
<sequence length="461" mass="51825">MVKLAKNPIPHELLCALLESPHESIILVDKEGIVRYISHAAAKFYQVDDQDIVGSHIHKLNPQSRLPEVIKTGRAEAGSVLRMKGKERIIARIPLRDAEGNVVGAFAKLVFWHMKRAKELVRQTEVLEERLTYYEKELQNLYSSRYDLQLVVGESPPIQDARRVATQAAQSDLSLLITGETGTGKDLFAHSVHRMSSRHDKPFVKVNCGAIPQELFESELFGYEAGAFTGASQKGKPGKFELADGGTIFLDEIGEMPLAMQVKLLRVIQEQEVERLGATKPLKLDFRVIAATNRNLKVMLKGGTFRQDLYYRLNIFHLHTPPLREIRRDIPRMAYQILSSLRTGKRVLPAKISPEVMQLLMSYDWPGNVRELRNILERAAAVAGGEALQEEHLPPDFLENLSHAFRGSGAPPNLKRARELAEKEAIKQALEYTGGNRTQAAELLGIHRTGVHQKMKKYGLE</sequence>
<evidence type="ECO:0000256" key="2">
    <source>
        <dbReference type="ARBA" id="ARBA00022840"/>
    </source>
</evidence>
<dbReference type="SMART" id="SM00382">
    <property type="entry name" value="AAA"/>
    <property type="match status" value="1"/>
</dbReference>
<dbReference type="SMART" id="SM00091">
    <property type="entry name" value="PAS"/>
    <property type="match status" value="1"/>
</dbReference>
<dbReference type="InterPro" id="IPR025662">
    <property type="entry name" value="Sigma_54_int_dom_ATP-bd_1"/>
</dbReference>
<dbReference type="Gene3D" id="3.30.450.20">
    <property type="entry name" value="PAS domain"/>
    <property type="match status" value="1"/>
</dbReference>
<keyword evidence="9" id="KW-1185">Reference proteome</keyword>
<dbReference type="PROSITE" id="PS50045">
    <property type="entry name" value="SIGMA54_INTERACT_4"/>
    <property type="match status" value="1"/>
</dbReference>
<evidence type="ECO:0000256" key="3">
    <source>
        <dbReference type="ARBA" id="ARBA00023015"/>
    </source>
</evidence>
<dbReference type="SUPFAM" id="SSF55785">
    <property type="entry name" value="PYP-like sensor domain (PAS domain)"/>
    <property type="match status" value="1"/>
</dbReference>
<dbReference type="Pfam" id="PF13426">
    <property type="entry name" value="PAS_9"/>
    <property type="match status" value="1"/>
</dbReference>
<evidence type="ECO:0000256" key="4">
    <source>
        <dbReference type="ARBA" id="ARBA00023125"/>
    </source>
</evidence>
<dbReference type="Pfam" id="PF25601">
    <property type="entry name" value="AAA_lid_14"/>
    <property type="match status" value="1"/>
</dbReference>
<dbReference type="InterPro" id="IPR025943">
    <property type="entry name" value="Sigma_54_int_dom_ATP-bd_2"/>
</dbReference>
<dbReference type="PANTHER" id="PTHR32071">
    <property type="entry name" value="TRANSCRIPTIONAL REGULATORY PROTEIN"/>
    <property type="match status" value="1"/>
</dbReference>
<dbReference type="PROSITE" id="PS50112">
    <property type="entry name" value="PAS"/>
    <property type="match status" value="1"/>
</dbReference>
<dbReference type="PROSITE" id="PS00676">
    <property type="entry name" value="SIGMA54_INTERACT_2"/>
    <property type="match status" value="1"/>
</dbReference>
<dbReference type="FunFam" id="3.40.50.300:FF:000006">
    <property type="entry name" value="DNA-binding transcriptional regulator NtrC"/>
    <property type="match status" value="1"/>
</dbReference>
<evidence type="ECO:0000259" key="7">
    <source>
        <dbReference type="PROSITE" id="PS50112"/>
    </source>
</evidence>
<dbReference type="InterPro" id="IPR025944">
    <property type="entry name" value="Sigma_54_int_dom_CS"/>
</dbReference>
<dbReference type="InterPro" id="IPR000014">
    <property type="entry name" value="PAS"/>
</dbReference>
<evidence type="ECO:0000259" key="6">
    <source>
        <dbReference type="PROSITE" id="PS50045"/>
    </source>
</evidence>
<protein>
    <submittedName>
        <fullName evidence="8">Uncharacterized protein</fullName>
    </submittedName>
</protein>
<feature type="domain" description="Sigma-54 factor interaction" evidence="6">
    <location>
        <begin position="151"/>
        <end position="381"/>
    </location>
</feature>
<dbReference type="PROSITE" id="PS00688">
    <property type="entry name" value="SIGMA54_INTERACT_3"/>
    <property type="match status" value="1"/>
</dbReference>
<dbReference type="AlphaFoldDB" id="A0AAU9F2K8"/>
<dbReference type="SUPFAM" id="SSF46689">
    <property type="entry name" value="Homeodomain-like"/>
    <property type="match status" value="1"/>
</dbReference>
<dbReference type="InterPro" id="IPR002078">
    <property type="entry name" value="Sigma_54_int"/>
</dbReference>
<keyword evidence="5" id="KW-0804">Transcription</keyword>
<dbReference type="EMBL" id="AP028679">
    <property type="protein sequence ID" value="BEQ14622.1"/>
    <property type="molecule type" value="Genomic_DNA"/>
</dbReference>
<dbReference type="GO" id="GO:0006355">
    <property type="term" value="P:regulation of DNA-templated transcription"/>
    <property type="evidence" value="ECO:0007669"/>
    <property type="project" value="InterPro"/>
</dbReference>
<dbReference type="Pfam" id="PF02954">
    <property type="entry name" value="HTH_8"/>
    <property type="match status" value="1"/>
</dbReference>
<keyword evidence="2" id="KW-0067">ATP-binding</keyword>
<feature type="domain" description="PAS" evidence="7">
    <location>
        <begin position="10"/>
        <end position="65"/>
    </location>
</feature>